<dbReference type="Proteomes" id="UP001249851">
    <property type="component" value="Unassembled WGS sequence"/>
</dbReference>
<gene>
    <name evidence="1" type="ORF">P5673_014357</name>
</gene>
<organism evidence="1 2">
    <name type="scientific">Acropora cervicornis</name>
    <name type="common">Staghorn coral</name>
    <dbReference type="NCBI Taxonomy" id="6130"/>
    <lineage>
        <taxon>Eukaryota</taxon>
        <taxon>Metazoa</taxon>
        <taxon>Cnidaria</taxon>
        <taxon>Anthozoa</taxon>
        <taxon>Hexacorallia</taxon>
        <taxon>Scleractinia</taxon>
        <taxon>Astrocoeniina</taxon>
        <taxon>Acroporidae</taxon>
        <taxon>Acropora</taxon>
    </lineage>
</organism>
<reference evidence="1" key="1">
    <citation type="journal article" date="2023" name="G3 (Bethesda)">
        <title>Whole genome assembly and annotation of the endangered Caribbean coral Acropora cervicornis.</title>
        <authorList>
            <person name="Selwyn J.D."/>
            <person name="Vollmer S.V."/>
        </authorList>
    </citation>
    <scope>NUCLEOTIDE SEQUENCE</scope>
    <source>
        <strain evidence="1">K2</strain>
    </source>
</reference>
<proteinExistence type="predicted"/>
<keyword evidence="2" id="KW-1185">Reference proteome</keyword>
<comment type="caution">
    <text evidence="1">The sequence shown here is derived from an EMBL/GenBank/DDBJ whole genome shotgun (WGS) entry which is preliminary data.</text>
</comment>
<sequence>MGVQVQPPTPTSPKATSSEVNLDLTLRLRYARRSGTRALAANLRKVIDNPPSSKSMMFPLKSGGGSKEAADDKTLIGFAQLTINS</sequence>
<accession>A0AAD9QJW6</accession>
<name>A0AAD9QJW6_ACRCE</name>
<dbReference type="EMBL" id="JARQWQ010000028">
    <property type="protein sequence ID" value="KAK2562664.1"/>
    <property type="molecule type" value="Genomic_DNA"/>
</dbReference>
<keyword evidence="1" id="KW-0808">Transferase</keyword>
<dbReference type="AlphaFoldDB" id="A0AAD9QJW6"/>
<reference evidence="1" key="2">
    <citation type="journal article" date="2023" name="Science">
        <title>Genomic signatures of disease resistance in endangered staghorn corals.</title>
        <authorList>
            <person name="Vollmer S.V."/>
            <person name="Selwyn J.D."/>
            <person name="Despard B.A."/>
            <person name="Roesel C.L."/>
        </authorList>
    </citation>
    <scope>NUCLEOTIDE SEQUENCE</scope>
    <source>
        <strain evidence="1">K2</strain>
    </source>
</reference>
<dbReference type="Gene3D" id="3.10.20.90">
    <property type="entry name" value="Phosphatidylinositol 3-kinase Catalytic Subunit, Chain A, domain 1"/>
    <property type="match status" value="1"/>
</dbReference>
<keyword evidence="1" id="KW-0418">Kinase</keyword>
<evidence type="ECO:0000313" key="2">
    <source>
        <dbReference type="Proteomes" id="UP001249851"/>
    </source>
</evidence>
<protein>
    <submittedName>
        <fullName evidence="1">STE20/SPS1-related proline-alanine-rich protein kinase</fullName>
    </submittedName>
</protein>
<evidence type="ECO:0000313" key="1">
    <source>
        <dbReference type="EMBL" id="KAK2562664.1"/>
    </source>
</evidence>
<dbReference type="GO" id="GO:0016301">
    <property type="term" value="F:kinase activity"/>
    <property type="evidence" value="ECO:0007669"/>
    <property type="project" value="UniProtKB-KW"/>
</dbReference>